<feature type="transmembrane region" description="Helical" evidence="1">
    <location>
        <begin position="339"/>
        <end position="359"/>
    </location>
</feature>
<keyword evidence="3" id="KW-1185">Reference proteome</keyword>
<name>A0AAE9ZYQ5_9BACT</name>
<feature type="transmembrane region" description="Helical" evidence="1">
    <location>
        <begin position="401"/>
        <end position="419"/>
    </location>
</feature>
<reference evidence="2" key="1">
    <citation type="submission" date="2023-03" db="EMBL/GenBank/DDBJ databases">
        <title>Lomoglobus Profundus gen. nov., sp. nov., a novel member of the phylum Verrucomicrobia, isolated from deep-marine sediment of South China Sea.</title>
        <authorList>
            <person name="Ahmad T."/>
            <person name="Ishaq S.E."/>
            <person name="Wang F."/>
        </authorList>
    </citation>
    <scope>NUCLEOTIDE SEQUENCE</scope>
    <source>
        <strain evidence="2">LMO-M01</strain>
    </source>
</reference>
<evidence type="ECO:0000313" key="2">
    <source>
        <dbReference type="EMBL" id="WED65530.1"/>
    </source>
</evidence>
<evidence type="ECO:0008006" key="4">
    <source>
        <dbReference type="Google" id="ProtNLM"/>
    </source>
</evidence>
<dbReference type="EMBL" id="CP119075">
    <property type="protein sequence ID" value="WED65530.1"/>
    <property type="molecule type" value="Genomic_DNA"/>
</dbReference>
<keyword evidence="1" id="KW-0812">Transmembrane</keyword>
<feature type="transmembrane region" description="Helical" evidence="1">
    <location>
        <begin position="229"/>
        <end position="248"/>
    </location>
</feature>
<evidence type="ECO:0000256" key="1">
    <source>
        <dbReference type="SAM" id="Phobius"/>
    </source>
</evidence>
<dbReference type="RefSeq" id="WP_330932200.1">
    <property type="nucleotide sequence ID" value="NZ_CP119075.1"/>
</dbReference>
<accession>A0AAE9ZYQ5</accession>
<dbReference type="KEGG" id="slom:PXH66_01535"/>
<feature type="transmembrane region" description="Helical" evidence="1">
    <location>
        <begin position="254"/>
        <end position="273"/>
    </location>
</feature>
<feature type="transmembrane region" description="Helical" evidence="1">
    <location>
        <begin position="7"/>
        <end position="25"/>
    </location>
</feature>
<keyword evidence="1" id="KW-1133">Transmembrane helix</keyword>
<protein>
    <recommendedName>
        <fullName evidence="4">DUF2029 domain-containing protein</fullName>
    </recommendedName>
</protein>
<feature type="transmembrane region" description="Helical" evidence="1">
    <location>
        <begin position="66"/>
        <end position="84"/>
    </location>
</feature>
<proteinExistence type="predicted"/>
<feature type="transmembrane region" description="Helical" evidence="1">
    <location>
        <begin position="145"/>
        <end position="168"/>
    </location>
</feature>
<feature type="transmembrane region" description="Helical" evidence="1">
    <location>
        <begin position="371"/>
        <end position="389"/>
    </location>
</feature>
<organism evidence="2 3">
    <name type="scientific">Synoicihabitans lomoniglobus</name>
    <dbReference type="NCBI Taxonomy" id="2909285"/>
    <lineage>
        <taxon>Bacteria</taxon>
        <taxon>Pseudomonadati</taxon>
        <taxon>Verrucomicrobiota</taxon>
        <taxon>Opitutia</taxon>
        <taxon>Opitutales</taxon>
        <taxon>Opitutaceae</taxon>
        <taxon>Synoicihabitans</taxon>
    </lineage>
</organism>
<dbReference type="Proteomes" id="UP001218638">
    <property type="component" value="Chromosome"/>
</dbReference>
<keyword evidence="1" id="KW-0472">Membrane</keyword>
<dbReference type="Pfam" id="PF26314">
    <property type="entry name" value="MptA_B_family"/>
    <property type="match status" value="1"/>
</dbReference>
<evidence type="ECO:0000313" key="3">
    <source>
        <dbReference type="Proteomes" id="UP001218638"/>
    </source>
</evidence>
<feature type="transmembrane region" description="Helical" evidence="1">
    <location>
        <begin position="294"/>
        <end position="319"/>
    </location>
</feature>
<dbReference type="AlphaFoldDB" id="A0AAE9ZYQ5"/>
<sequence length="426" mass="46424">MSWWRNPFLRVHVGGAVACAFYVWLATQADVGEARGGLALALVVGWLMTGWAAAATSESRSLRQAVVVWALAFRLAGVGTEPTWEDDYHRYLWDGYQTLTTGNPYAEAPAHFFGRDDGMPVAVARQLDGINHPHLTTVYSPVPQAVFAAAAALAPGSFLVLKLLLLLIEAVGWWSLRRVLGWRGWVLAWWCPLAVTEFAFAGHPEAIGVATMAMALAMWQRGRAGRCGAWVALATATKPLGAVMAPFAVGRFGWAAIVGGVTVWAACYVPWWAQGTTAEWPALRFMAGYFEYNSTGYALLALVLPTKAAHMTAAALVVGFGGWTWVNWMRGDRGGWPPYASILGVAFLCAPVMNPWYALWLLPIMTVRPTGWGIGVLLAVPLAYTHGWGDPGGAGTNYTHPAWTRPLEIVVVLGAMWWARRWPRTD</sequence>
<feature type="transmembrane region" description="Helical" evidence="1">
    <location>
        <begin position="37"/>
        <end position="54"/>
    </location>
</feature>
<gene>
    <name evidence="2" type="ORF">PXH66_01535</name>
</gene>